<dbReference type="GO" id="GO:0003677">
    <property type="term" value="F:DNA binding"/>
    <property type="evidence" value="ECO:0007669"/>
    <property type="project" value="InterPro"/>
</dbReference>
<dbReference type="SUPFAM" id="SSF47413">
    <property type="entry name" value="lambda repressor-like DNA-binding domains"/>
    <property type="match status" value="1"/>
</dbReference>
<reference evidence="2 3" key="1">
    <citation type="submission" date="2014-03" db="EMBL/GenBank/DDBJ databases">
        <title>Genomics of Bifidobacteria.</title>
        <authorList>
            <person name="Ventura M."/>
            <person name="Milani C."/>
            <person name="Lugli G.A."/>
        </authorList>
    </citation>
    <scope>NUCLEOTIDE SEQUENCE [LARGE SCALE GENOMIC DNA]</scope>
    <source>
        <strain evidence="2 3">LMG 14934</strain>
    </source>
</reference>
<dbReference type="RefSeq" id="WP_033510420.1">
    <property type="nucleotide sequence ID" value="NZ_JDTM01000028.1"/>
</dbReference>
<dbReference type="AlphaFoldDB" id="A0A087D0D8"/>
<dbReference type="InterPro" id="IPR010982">
    <property type="entry name" value="Lambda_DNA-bd_dom_sf"/>
</dbReference>
<dbReference type="Gene3D" id="1.10.260.40">
    <property type="entry name" value="lambda repressor-like DNA-binding domains"/>
    <property type="match status" value="1"/>
</dbReference>
<dbReference type="Proteomes" id="UP000029040">
    <property type="component" value="Unassembled WGS sequence"/>
</dbReference>
<accession>A0A087D0D8</accession>
<proteinExistence type="predicted"/>
<comment type="caution">
    <text evidence="2">The sequence shown here is derived from an EMBL/GenBank/DDBJ whole genome shotgun (WGS) entry which is preliminary data.</text>
</comment>
<evidence type="ECO:0000313" key="2">
    <source>
        <dbReference type="EMBL" id="KFI88988.1"/>
    </source>
</evidence>
<dbReference type="CDD" id="cd00093">
    <property type="entry name" value="HTH_XRE"/>
    <property type="match status" value="1"/>
</dbReference>
<evidence type="ECO:0000259" key="1">
    <source>
        <dbReference type="PROSITE" id="PS50943"/>
    </source>
</evidence>
<evidence type="ECO:0000313" key="3">
    <source>
        <dbReference type="Proteomes" id="UP000029040"/>
    </source>
</evidence>
<dbReference type="InterPro" id="IPR001387">
    <property type="entry name" value="Cro/C1-type_HTH"/>
</dbReference>
<protein>
    <submittedName>
        <fullName evidence="2">Helix-turn-helix domain-containing protein</fullName>
    </submittedName>
</protein>
<dbReference type="PROSITE" id="PS50943">
    <property type="entry name" value="HTH_CROC1"/>
    <property type="match status" value="1"/>
</dbReference>
<dbReference type="EMBL" id="JGZM01000001">
    <property type="protein sequence ID" value="KFI88988.1"/>
    <property type="molecule type" value="Genomic_DNA"/>
</dbReference>
<organism evidence="2 3">
    <name type="scientific">Bifidobacterium pullorum subsp. saeculare DSM 6531 = LMG 14934</name>
    <dbReference type="NCBI Taxonomy" id="1437611"/>
    <lineage>
        <taxon>Bacteria</taxon>
        <taxon>Bacillati</taxon>
        <taxon>Actinomycetota</taxon>
        <taxon>Actinomycetes</taxon>
        <taxon>Bifidobacteriales</taxon>
        <taxon>Bifidobacteriaceae</taxon>
        <taxon>Bifidobacterium</taxon>
    </lineage>
</organism>
<dbReference type="SMART" id="SM00530">
    <property type="entry name" value="HTH_XRE"/>
    <property type="match status" value="1"/>
</dbReference>
<feature type="domain" description="HTH cro/C1-type" evidence="1">
    <location>
        <begin position="36"/>
        <end position="91"/>
    </location>
</feature>
<sequence length="103" mass="11727">MSDLSIEQYMAERGISEEEVAQAERRLDERITTYRLKEARRTRHLTQRQLASSIGISQKRISILENGDVGHVQLRTLERYIRGLGGELHVQATLPDGITIAII</sequence>
<gene>
    <name evidence="2" type="ORF">BSAE_0442</name>
</gene>
<dbReference type="Pfam" id="PF01381">
    <property type="entry name" value="HTH_3"/>
    <property type="match status" value="1"/>
</dbReference>
<name>A0A087D0D8_9BIFI</name>